<dbReference type="EMBL" id="BARU01005626">
    <property type="protein sequence ID" value="GAH39085.1"/>
    <property type="molecule type" value="Genomic_DNA"/>
</dbReference>
<organism evidence="2">
    <name type="scientific">marine sediment metagenome</name>
    <dbReference type="NCBI Taxonomy" id="412755"/>
    <lineage>
        <taxon>unclassified sequences</taxon>
        <taxon>metagenomes</taxon>
        <taxon>ecological metagenomes</taxon>
    </lineage>
</organism>
<keyword evidence="1" id="KW-0812">Transmembrane</keyword>
<protein>
    <recommendedName>
        <fullName evidence="3">Major facilitator superfamily (MFS) profile domain-containing protein</fullName>
    </recommendedName>
</protein>
<comment type="caution">
    <text evidence="2">The sequence shown here is derived from an EMBL/GenBank/DDBJ whole genome shotgun (WGS) entry which is preliminary data.</text>
</comment>
<evidence type="ECO:0008006" key="3">
    <source>
        <dbReference type="Google" id="ProtNLM"/>
    </source>
</evidence>
<dbReference type="AlphaFoldDB" id="X1G2S1"/>
<feature type="transmembrane region" description="Helical" evidence="1">
    <location>
        <begin position="37"/>
        <end position="61"/>
    </location>
</feature>
<proteinExistence type="predicted"/>
<reference evidence="2" key="1">
    <citation type="journal article" date="2014" name="Front. Microbiol.">
        <title>High frequency of phylogenetically diverse reductive dehalogenase-homologous genes in deep subseafloor sedimentary metagenomes.</title>
        <authorList>
            <person name="Kawai M."/>
            <person name="Futagami T."/>
            <person name="Toyoda A."/>
            <person name="Takaki Y."/>
            <person name="Nishi S."/>
            <person name="Hori S."/>
            <person name="Arai W."/>
            <person name="Tsubouchi T."/>
            <person name="Morono Y."/>
            <person name="Uchiyama I."/>
            <person name="Ito T."/>
            <person name="Fujiyama A."/>
            <person name="Inagaki F."/>
            <person name="Takami H."/>
        </authorList>
    </citation>
    <scope>NUCLEOTIDE SEQUENCE</scope>
    <source>
        <strain evidence="2">Expedition CK06-06</strain>
    </source>
</reference>
<name>X1G2S1_9ZZZZ</name>
<accession>X1G2S1</accession>
<dbReference type="Pfam" id="PF13347">
    <property type="entry name" value="MFS_2"/>
    <property type="match status" value="1"/>
</dbReference>
<sequence length="101" mass="11463">MGEDELEVRHSKLNMASYGSGSLAREFINMAFTATVFFYYEAVVGLDVWIVTLGIVLFALYNMVNDPLVGYLTNRPFKFTKKIGRRFPWLLIGGIPLCANY</sequence>
<evidence type="ECO:0000313" key="2">
    <source>
        <dbReference type="EMBL" id="GAH39085.1"/>
    </source>
</evidence>
<gene>
    <name evidence="2" type="ORF">S03H2_10992</name>
</gene>
<keyword evidence="1" id="KW-1133">Transmembrane helix</keyword>
<keyword evidence="1" id="KW-0472">Membrane</keyword>
<evidence type="ECO:0000256" key="1">
    <source>
        <dbReference type="SAM" id="Phobius"/>
    </source>
</evidence>
<feature type="non-terminal residue" evidence="2">
    <location>
        <position position="101"/>
    </location>
</feature>